<dbReference type="RefSeq" id="WP_184020007.1">
    <property type="nucleotide sequence ID" value="NZ_JACIJC010000005.1"/>
</dbReference>
<keyword evidence="2" id="KW-1185">Reference proteome</keyword>
<accession>A0A7W9AK90</accession>
<protein>
    <submittedName>
        <fullName evidence="1">Uncharacterized protein</fullName>
    </submittedName>
</protein>
<dbReference type="EMBL" id="JACIJC010000005">
    <property type="protein sequence ID" value="MBB5686979.1"/>
    <property type="molecule type" value="Genomic_DNA"/>
</dbReference>
<dbReference type="Proteomes" id="UP000549617">
    <property type="component" value="Unassembled WGS sequence"/>
</dbReference>
<dbReference type="AlphaFoldDB" id="A0A7W9AK90"/>
<reference evidence="1 2" key="1">
    <citation type="submission" date="2020-08" db="EMBL/GenBank/DDBJ databases">
        <title>Genomic Encyclopedia of Type Strains, Phase IV (KMG-IV): sequencing the most valuable type-strain genomes for metagenomic binning, comparative biology and taxonomic classification.</title>
        <authorList>
            <person name="Goeker M."/>
        </authorList>
    </citation>
    <scope>NUCLEOTIDE SEQUENCE [LARGE SCALE GENOMIC DNA]</scope>
    <source>
        <strain evidence="1 2">DSM 25079</strain>
    </source>
</reference>
<proteinExistence type="predicted"/>
<gene>
    <name evidence="1" type="ORF">FHS49_003007</name>
</gene>
<sequence>MTGRERAPIDEIGEFLVSVAEGSKGDILLFAELDYGVIGASIFVDKGNYLKYVDFLEMDGRFSDAVFELWEAQKTKDRWAEIEYFIHEGRFEIRYIYAEEVGDEPYRLERREAVLRRYFGDKPAVYPPPPDDIHTYKL</sequence>
<name>A0A7W9AK90_9SPHN</name>
<organism evidence="1 2">
    <name type="scientific">Sphingobium boeckii</name>
    <dbReference type="NCBI Taxonomy" id="1082345"/>
    <lineage>
        <taxon>Bacteria</taxon>
        <taxon>Pseudomonadati</taxon>
        <taxon>Pseudomonadota</taxon>
        <taxon>Alphaproteobacteria</taxon>
        <taxon>Sphingomonadales</taxon>
        <taxon>Sphingomonadaceae</taxon>
        <taxon>Sphingobium</taxon>
    </lineage>
</organism>
<comment type="caution">
    <text evidence="1">The sequence shown here is derived from an EMBL/GenBank/DDBJ whole genome shotgun (WGS) entry which is preliminary data.</text>
</comment>
<evidence type="ECO:0000313" key="2">
    <source>
        <dbReference type="Proteomes" id="UP000549617"/>
    </source>
</evidence>
<evidence type="ECO:0000313" key="1">
    <source>
        <dbReference type="EMBL" id="MBB5686979.1"/>
    </source>
</evidence>